<feature type="region of interest" description="Disordered" evidence="1">
    <location>
        <begin position="1"/>
        <end position="100"/>
    </location>
</feature>
<dbReference type="Proteomes" id="UP001341281">
    <property type="component" value="Chromosome 02"/>
</dbReference>
<feature type="compositionally biased region" description="Basic and acidic residues" evidence="1">
    <location>
        <begin position="61"/>
        <end position="70"/>
    </location>
</feature>
<dbReference type="AlphaFoldDB" id="A0AAQ3SQ48"/>
<reference evidence="2 3" key="1">
    <citation type="submission" date="2024-02" db="EMBL/GenBank/DDBJ databases">
        <title>High-quality chromosome-scale genome assembly of Pensacola bahiagrass (Paspalum notatum Flugge var. saurae).</title>
        <authorList>
            <person name="Vega J.M."/>
            <person name="Podio M."/>
            <person name="Orjuela J."/>
            <person name="Siena L.A."/>
            <person name="Pessino S.C."/>
            <person name="Combes M.C."/>
            <person name="Mariac C."/>
            <person name="Albertini E."/>
            <person name="Pupilli F."/>
            <person name="Ortiz J.P.A."/>
            <person name="Leblanc O."/>
        </authorList>
    </citation>
    <scope>NUCLEOTIDE SEQUENCE [LARGE SCALE GENOMIC DNA]</scope>
    <source>
        <strain evidence="2">R1</strain>
        <tissue evidence="2">Leaf</tissue>
    </source>
</reference>
<evidence type="ECO:0000313" key="2">
    <source>
        <dbReference type="EMBL" id="WVZ58613.1"/>
    </source>
</evidence>
<feature type="compositionally biased region" description="Polar residues" evidence="1">
    <location>
        <begin position="24"/>
        <end position="34"/>
    </location>
</feature>
<sequence>MDTATTQHTEETRTTLLPPPPSHADTSQTESVTTPAAKAEGLVFRTGARQEQGHEVCGGARPERAGERGQRGASPEQGRAAGGCARPERRRKVAGGSGAA</sequence>
<proteinExistence type="predicted"/>
<dbReference type="EMBL" id="CP144746">
    <property type="protein sequence ID" value="WVZ58613.1"/>
    <property type="molecule type" value="Genomic_DNA"/>
</dbReference>
<keyword evidence="3" id="KW-1185">Reference proteome</keyword>
<evidence type="ECO:0000313" key="3">
    <source>
        <dbReference type="Proteomes" id="UP001341281"/>
    </source>
</evidence>
<gene>
    <name evidence="2" type="ORF">U9M48_008865</name>
</gene>
<evidence type="ECO:0000256" key="1">
    <source>
        <dbReference type="SAM" id="MobiDB-lite"/>
    </source>
</evidence>
<accession>A0AAQ3SQ48</accession>
<protein>
    <submittedName>
        <fullName evidence="2">Uncharacterized protein</fullName>
    </submittedName>
</protein>
<name>A0AAQ3SQ48_PASNO</name>
<organism evidence="2 3">
    <name type="scientific">Paspalum notatum var. saurae</name>
    <dbReference type="NCBI Taxonomy" id="547442"/>
    <lineage>
        <taxon>Eukaryota</taxon>
        <taxon>Viridiplantae</taxon>
        <taxon>Streptophyta</taxon>
        <taxon>Embryophyta</taxon>
        <taxon>Tracheophyta</taxon>
        <taxon>Spermatophyta</taxon>
        <taxon>Magnoliopsida</taxon>
        <taxon>Liliopsida</taxon>
        <taxon>Poales</taxon>
        <taxon>Poaceae</taxon>
        <taxon>PACMAD clade</taxon>
        <taxon>Panicoideae</taxon>
        <taxon>Andropogonodae</taxon>
        <taxon>Paspaleae</taxon>
        <taxon>Paspalinae</taxon>
        <taxon>Paspalum</taxon>
    </lineage>
</organism>